<dbReference type="OrthoDB" id="9778153at2"/>
<accession>A0A081NX35</accession>
<protein>
    <submittedName>
        <fullName evidence="1">Uncharacterized protein</fullName>
    </submittedName>
</protein>
<dbReference type="eggNOG" id="COG0124">
    <property type="taxonomic scope" value="Bacteria"/>
</dbReference>
<proteinExistence type="predicted"/>
<sequence length="314" mass="34863">MISSAKALMEQLLDYAGLFPPAALPLEQAVRNYAAYRDGRDAWMLGRFIIPAAQLEKLSPCMPMFSGDRPLLLSVLGTRSRDAEECLRLFGDTLRQTEAFREKHGSSVNIDVLELPLPPAGADRQLLDEIAAGASEHGLRLFFEWTFPLNGDWGSRIEEALDAVKCCTSQGGMQPGVKLRTGGVTSDAFPSPEQVATVLVGCRDRELALKFTAGLHHPVRMYREEVKTEMHGFLNVFVAGMLAHVYKLDRDKTAEILADDNPDSFVFLPDALGWKTLTLSADEVRRLRNLALCSYGSCSFDEPRDELRELKSLE</sequence>
<dbReference type="RefSeq" id="WP_036689885.1">
    <property type="nucleotide sequence ID" value="NZ_JNVM01000028.1"/>
</dbReference>
<reference evidence="1 2" key="1">
    <citation type="submission" date="2014-06" db="EMBL/GenBank/DDBJ databases">
        <title>Draft genome sequence of Paenibacillus sp. MSt1.</title>
        <authorList>
            <person name="Aw Y.K."/>
            <person name="Ong K.S."/>
            <person name="Gan H.M."/>
            <person name="Lee S.M."/>
        </authorList>
    </citation>
    <scope>NUCLEOTIDE SEQUENCE [LARGE SCALE GENOMIC DNA]</scope>
    <source>
        <strain evidence="1 2">MSt1</strain>
    </source>
</reference>
<evidence type="ECO:0000313" key="2">
    <source>
        <dbReference type="Proteomes" id="UP000028123"/>
    </source>
</evidence>
<keyword evidence="2" id="KW-1185">Reference proteome</keyword>
<gene>
    <name evidence="1" type="ORF">ET33_19005</name>
</gene>
<dbReference type="Proteomes" id="UP000028123">
    <property type="component" value="Unassembled WGS sequence"/>
</dbReference>
<comment type="caution">
    <text evidence="1">The sequence shown here is derived from an EMBL/GenBank/DDBJ whole genome shotgun (WGS) entry which is preliminary data.</text>
</comment>
<dbReference type="AlphaFoldDB" id="A0A081NX35"/>
<organism evidence="1 2">
    <name type="scientific">Paenibacillus tyrfis</name>
    <dbReference type="NCBI Taxonomy" id="1501230"/>
    <lineage>
        <taxon>Bacteria</taxon>
        <taxon>Bacillati</taxon>
        <taxon>Bacillota</taxon>
        <taxon>Bacilli</taxon>
        <taxon>Bacillales</taxon>
        <taxon>Paenibacillaceae</taxon>
        <taxon>Paenibacillus</taxon>
    </lineage>
</organism>
<evidence type="ECO:0000313" key="1">
    <source>
        <dbReference type="EMBL" id="KEQ23008.1"/>
    </source>
</evidence>
<dbReference type="EMBL" id="JNVM01000028">
    <property type="protein sequence ID" value="KEQ23008.1"/>
    <property type="molecule type" value="Genomic_DNA"/>
</dbReference>
<name>A0A081NX35_9BACL</name>